<proteinExistence type="predicted"/>
<dbReference type="EnsemblProtists" id="EOD35799">
    <property type="protein sequence ID" value="EOD35799"/>
    <property type="gene ID" value="EMIHUDRAFT_227360"/>
</dbReference>
<dbReference type="Pfam" id="PF10563">
    <property type="entry name" value="CA_like"/>
    <property type="match status" value="1"/>
</dbReference>
<dbReference type="Proteomes" id="UP000013827">
    <property type="component" value="Unassembled WGS sequence"/>
</dbReference>
<name>A0A0D3KJ64_EMIH1</name>
<organism evidence="1 2">
    <name type="scientific">Emiliania huxleyi (strain CCMP1516)</name>
    <dbReference type="NCBI Taxonomy" id="280463"/>
    <lineage>
        <taxon>Eukaryota</taxon>
        <taxon>Haptista</taxon>
        <taxon>Haptophyta</taxon>
        <taxon>Prymnesiophyceae</taxon>
        <taxon>Isochrysidales</taxon>
        <taxon>Noelaerhabdaceae</taxon>
        <taxon>Emiliania</taxon>
    </lineage>
</organism>
<evidence type="ECO:0000313" key="2">
    <source>
        <dbReference type="Proteomes" id="UP000013827"/>
    </source>
</evidence>
<reference evidence="1" key="2">
    <citation type="submission" date="2024-10" db="UniProtKB">
        <authorList>
            <consortium name="EnsemblProtists"/>
        </authorList>
    </citation>
    <scope>IDENTIFICATION</scope>
</reference>
<evidence type="ECO:0000313" key="1">
    <source>
        <dbReference type="EnsemblProtists" id="EOD35799"/>
    </source>
</evidence>
<dbReference type="HOGENOM" id="CLU_061470_0_0_1"/>
<dbReference type="eggNOG" id="ENOG502SNUS">
    <property type="taxonomic scope" value="Eukaryota"/>
</dbReference>
<reference evidence="2" key="1">
    <citation type="journal article" date="2013" name="Nature">
        <title>Pan genome of the phytoplankton Emiliania underpins its global distribution.</title>
        <authorList>
            <person name="Read B.A."/>
            <person name="Kegel J."/>
            <person name="Klute M.J."/>
            <person name="Kuo A."/>
            <person name="Lefebvre S.C."/>
            <person name="Maumus F."/>
            <person name="Mayer C."/>
            <person name="Miller J."/>
            <person name="Monier A."/>
            <person name="Salamov A."/>
            <person name="Young J."/>
            <person name="Aguilar M."/>
            <person name="Claverie J.M."/>
            <person name="Frickenhaus S."/>
            <person name="Gonzalez K."/>
            <person name="Herman E.K."/>
            <person name="Lin Y.C."/>
            <person name="Napier J."/>
            <person name="Ogata H."/>
            <person name="Sarno A.F."/>
            <person name="Shmutz J."/>
            <person name="Schroeder D."/>
            <person name="de Vargas C."/>
            <person name="Verret F."/>
            <person name="von Dassow P."/>
            <person name="Valentin K."/>
            <person name="Van de Peer Y."/>
            <person name="Wheeler G."/>
            <person name="Dacks J.B."/>
            <person name="Delwiche C.F."/>
            <person name="Dyhrman S.T."/>
            <person name="Glockner G."/>
            <person name="John U."/>
            <person name="Richards T."/>
            <person name="Worden A.Z."/>
            <person name="Zhang X."/>
            <person name="Grigoriev I.V."/>
            <person name="Allen A.E."/>
            <person name="Bidle K."/>
            <person name="Borodovsky M."/>
            <person name="Bowler C."/>
            <person name="Brownlee C."/>
            <person name="Cock J.M."/>
            <person name="Elias M."/>
            <person name="Gladyshev V.N."/>
            <person name="Groth M."/>
            <person name="Guda C."/>
            <person name="Hadaegh A."/>
            <person name="Iglesias-Rodriguez M.D."/>
            <person name="Jenkins J."/>
            <person name="Jones B.M."/>
            <person name="Lawson T."/>
            <person name="Leese F."/>
            <person name="Lindquist E."/>
            <person name="Lobanov A."/>
            <person name="Lomsadze A."/>
            <person name="Malik S.B."/>
            <person name="Marsh M.E."/>
            <person name="Mackinder L."/>
            <person name="Mock T."/>
            <person name="Mueller-Roeber B."/>
            <person name="Pagarete A."/>
            <person name="Parker M."/>
            <person name="Probert I."/>
            <person name="Quesneville H."/>
            <person name="Raines C."/>
            <person name="Rensing S.A."/>
            <person name="Riano-Pachon D.M."/>
            <person name="Richier S."/>
            <person name="Rokitta S."/>
            <person name="Shiraiwa Y."/>
            <person name="Soanes D.M."/>
            <person name="van der Giezen M."/>
            <person name="Wahlund T.M."/>
            <person name="Williams B."/>
            <person name="Wilson W."/>
            <person name="Wolfe G."/>
            <person name="Wurch L.L."/>
        </authorList>
    </citation>
    <scope>NUCLEOTIDE SEQUENCE</scope>
</reference>
<dbReference type="InterPro" id="IPR018883">
    <property type="entry name" value="Delta_CA"/>
</dbReference>
<dbReference type="KEGG" id="ehx:EMIHUDRAFT_227360"/>
<dbReference type="PaxDb" id="2903-EOD35799"/>
<sequence>MLSFGLVSCGFSATPLVCEDDQTPWVNNICLWHGLRDDNPDLEGGKGPIEDALHQIDCGEESAFGPNVQSGADVTVGSSGLLDATLSPVETHFNEAGMCVVNVHWHLGAEHKNVGTYDIDGEEWMEQHGKTKPKAHGANVVPGHGYGYGNVKGAVPLGEHDDIDPGNFCPGYDEALLLRSPACAQLRTAQLHVGFTYEIHWPHSSLGACGTPWQMQSHFMDGVLCKANEADMDPGDAVAAVLDGTAKIGVQGMVVMVVNDAAYDYPEWNMMEGWHPDLVTDGSTTGQKHGNDFTPGAKACKGTGGAVTWQMDRGCHKVSAKSVDNLCKQMLANSEYPLCGDSMKDSTPVGDTYPHNARETTVAAITTSQTMEEGVDFGRAR</sequence>
<protein>
    <recommendedName>
        <fullName evidence="3">Alpha-carbonic anhydrase domain-containing protein</fullName>
    </recommendedName>
</protein>
<dbReference type="GeneID" id="17281069"/>
<dbReference type="AlphaFoldDB" id="A0A0D3KJ64"/>
<evidence type="ECO:0008006" key="3">
    <source>
        <dbReference type="Google" id="ProtNLM"/>
    </source>
</evidence>
<keyword evidence="2" id="KW-1185">Reference proteome</keyword>
<dbReference type="RefSeq" id="XP_005788228.1">
    <property type="nucleotide sequence ID" value="XM_005788171.1"/>
</dbReference>
<accession>A0A0D3KJ64</accession>
<dbReference type="OMA" id="HCEGMEV"/>